<dbReference type="InterPro" id="IPR002195">
    <property type="entry name" value="Dihydroorotase_CS"/>
</dbReference>
<keyword evidence="2" id="KW-0479">Metal-binding</keyword>
<reference evidence="7 8" key="1">
    <citation type="journal article" date="2011" name="J. Bacteriol.">
        <title>Draft genome of the psychrotolerant acidophile Acidithiobacillus ferrivorans SS3.</title>
        <authorList>
            <person name="Liljeqvist M."/>
            <person name="Valdes J."/>
            <person name="Holmes D.S."/>
            <person name="Dopson M."/>
        </authorList>
    </citation>
    <scope>NUCLEOTIDE SEQUENCE [LARGE SCALE GENOMIC DNA]</scope>
    <source>
        <strain evidence="7 8">SS3</strain>
    </source>
</reference>
<dbReference type="RefSeq" id="WP_014027937.1">
    <property type="nucleotide sequence ID" value="NC_015942.1"/>
</dbReference>
<dbReference type="Pfam" id="PF03481">
    <property type="entry name" value="Sua5_C"/>
    <property type="match status" value="1"/>
</dbReference>
<keyword evidence="4" id="KW-0862">Zinc</keyword>
<dbReference type="InterPro" id="IPR004721">
    <property type="entry name" value="DHOdimr"/>
</dbReference>
<evidence type="ECO:0000259" key="6">
    <source>
        <dbReference type="Pfam" id="PF03481"/>
    </source>
</evidence>
<dbReference type="PANTHER" id="PTHR43137">
    <property type="entry name" value="DIHYDROOROTASE"/>
    <property type="match status" value="1"/>
</dbReference>
<evidence type="ECO:0000313" key="8">
    <source>
        <dbReference type="Proteomes" id="UP000009220"/>
    </source>
</evidence>
<dbReference type="GO" id="GO:0004151">
    <property type="term" value="F:dihydroorotase activity"/>
    <property type="evidence" value="ECO:0007669"/>
    <property type="project" value="InterPro"/>
</dbReference>
<accession>G0JTB2</accession>
<sequence>MKKLTITRPDDWHVHLRDGKVLWEVLPDTARRFARGIVMPNLTPPISTVELARAYRERIALAIPDLFNFVPLMTIYLTDKTSISEVRRAKESGFVQAYERNKVVGVLSITSLPLPENCFYIILPMGPEFLARQLYTILREFCSNNLDCILVEYPPRTPGWAAVHDRLTRAGSPACMTHISL</sequence>
<protein>
    <recommendedName>
        <fullName evidence="6">Threonylcarbamoyl-AMP synthase C-terminal domain-containing protein</fullName>
    </recommendedName>
</protein>
<keyword evidence="3" id="KW-0378">Hydrolase</keyword>
<dbReference type="eggNOG" id="COG0009">
    <property type="taxonomic scope" value="Bacteria"/>
</dbReference>
<dbReference type="GO" id="GO:0005829">
    <property type="term" value="C:cytosol"/>
    <property type="evidence" value="ECO:0007669"/>
    <property type="project" value="TreeGrafter"/>
</dbReference>
<dbReference type="Gene3D" id="3.20.20.140">
    <property type="entry name" value="Metal-dependent hydrolases"/>
    <property type="match status" value="1"/>
</dbReference>
<gene>
    <name evidence="7" type="ORF">Acife_0448</name>
</gene>
<organism evidence="7 8">
    <name type="scientific">Acidithiobacillus ferrivorans SS3</name>
    <dbReference type="NCBI Taxonomy" id="743299"/>
    <lineage>
        <taxon>Bacteria</taxon>
        <taxon>Pseudomonadati</taxon>
        <taxon>Pseudomonadota</taxon>
        <taxon>Acidithiobacillia</taxon>
        <taxon>Acidithiobacillales</taxon>
        <taxon>Acidithiobacillaceae</taxon>
        <taxon>Acidithiobacillus</taxon>
    </lineage>
</organism>
<evidence type="ECO:0000256" key="5">
    <source>
        <dbReference type="ARBA" id="ARBA00022975"/>
    </source>
</evidence>
<dbReference type="InterPro" id="IPR005145">
    <property type="entry name" value="Sua5_C"/>
</dbReference>
<dbReference type="KEGG" id="afi:Acife_0448"/>
<evidence type="ECO:0000256" key="3">
    <source>
        <dbReference type="ARBA" id="ARBA00022801"/>
    </source>
</evidence>
<dbReference type="PANTHER" id="PTHR43137:SF1">
    <property type="entry name" value="DIHYDROOROTASE"/>
    <property type="match status" value="1"/>
</dbReference>
<dbReference type="InterPro" id="IPR032466">
    <property type="entry name" value="Metal_Hydrolase"/>
</dbReference>
<dbReference type="HOGENOM" id="CLU_1485996_0_0_6"/>
<dbReference type="UniPathway" id="UPA00070">
    <property type="reaction ID" value="UER00117"/>
</dbReference>
<dbReference type="STRING" id="743299.Acife_0448"/>
<evidence type="ECO:0000256" key="4">
    <source>
        <dbReference type="ARBA" id="ARBA00022833"/>
    </source>
</evidence>
<evidence type="ECO:0000313" key="7">
    <source>
        <dbReference type="EMBL" id="AEM46666.1"/>
    </source>
</evidence>
<dbReference type="eggNOG" id="COG0418">
    <property type="taxonomic scope" value="Bacteria"/>
</dbReference>
<name>G0JTB2_9PROT</name>
<proteinExistence type="predicted"/>
<dbReference type="SUPFAM" id="SSF51556">
    <property type="entry name" value="Metallo-dependent hydrolases"/>
    <property type="match status" value="1"/>
</dbReference>
<dbReference type="PROSITE" id="PS00482">
    <property type="entry name" value="DIHYDROOROTASE_1"/>
    <property type="match status" value="1"/>
</dbReference>
<dbReference type="GO" id="GO:0006207">
    <property type="term" value="P:'de novo' pyrimidine nucleobase biosynthetic process"/>
    <property type="evidence" value="ECO:0007669"/>
    <property type="project" value="TreeGrafter"/>
</dbReference>
<evidence type="ECO:0000256" key="2">
    <source>
        <dbReference type="ARBA" id="ARBA00022723"/>
    </source>
</evidence>
<comment type="function">
    <text evidence="1">Catalyzes the reversible cyclization of carbamoyl aspartate to dihydroorotate.</text>
</comment>
<dbReference type="AlphaFoldDB" id="G0JTB2"/>
<dbReference type="Proteomes" id="UP000009220">
    <property type="component" value="Chromosome"/>
</dbReference>
<dbReference type="GO" id="GO:0046872">
    <property type="term" value="F:metal ion binding"/>
    <property type="evidence" value="ECO:0007669"/>
    <property type="project" value="UniProtKB-KW"/>
</dbReference>
<dbReference type="EMBL" id="CP002985">
    <property type="protein sequence ID" value="AEM46666.1"/>
    <property type="molecule type" value="Genomic_DNA"/>
</dbReference>
<dbReference type="GO" id="GO:0044205">
    <property type="term" value="P:'de novo' UMP biosynthetic process"/>
    <property type="evidence" value="ECO:0007669"/>
    <property type="project" value="UniProtKB-UniPathway"/>
</dbReference>
<evidence type="ECO:0000256" key="1">
    <source>
        <dbReference type="ARBA" id="ARBA00002368"/>
    </source>
</evidence>
<feature type="domain" description="Threonylcarbamoyl-AMP synthase C-terminal" evidence="6">
    <location>
        <begin position="88"/>
        <end position="171"/>
    </location>
</feature>
<keyword evidence="5" id="KW-0665">Pyrimidine biosynthesis</keyword>